<gene>
    <name evidence="1" type="ORF">S01H4_12409</name>
</gene>
<organism evidence="1">
    <name type="scientific">marine sediment metagenome</name>
    <dbReference type="NCBI Taxonomy" id="412755"/>
    <lineage>
        <taxon>unclassified sequences</taxon>
        <taxon>metagenomes</taxon>
        <taxon>ecological metagenomes</taxon>
    </lineage>
</organism>
<protein>
    <submittedName>
        <fullName evidence="1">Uncharacterized protein</fullName>
    </submittedName>
</protein>
<name>X0Z2I3_9ZZZZ</name>
<sequence>SYHSNPFLFHQYAWWQDKTLIYHQFQLLENVKMEDEIKELVDKIVEVKCFDNREEREKCVIEGKVIGVQTDEAVTKAMLSLVLDTGYQIDLIFKEGE</sequence>
<reference evidence="1" key="1">
    <citation type="journal article" date="2014" name="Front. Microbiol.">
        <title>High frequency of phylogenetically diverse reductive dehalogenase-homologous genes in deep subseafloor sedimentary metagenomes.</title>
        <authorList>
            <person name="Kawai M."/>
            <person name="Futagami T."/>
            <person name="Toyoda A."/>
            <person name="Takaki Y."/>
            <person name="Nishi S."/>
            <person name="Hori S."/>
            <person name="Arai W."/>
            <person name="Tsubouchi T."/>
            <person name="Morono Y."/>
            <person name="Uchiyama I."/>
            <person name="Ito T."/>
            <person name="Fujiyama A."/>
            <person name="Inagaki F."/>
            <person name="Takami H."/>
        </authorList>
    </citation>
    <scope>NUCLEOTIDE SEQUENCE</scope>
    <source>
        <strain evidence="1">Expedition CK06-06</strain>
    </source>
</reference>
<feature type="non-terminal residue" evidence="1">
    <location>
        <position position="1"/>
    </location>
</feature>
<comment type="caution">
    <text evidence="1">The sequence shown here is derived from an EMBL/GenBank/DDBJ whole genome shotgun (WGS) entry which is preliminary data.</text>
</comment>
<dbReference type="AlphaFoldDB" id="X0Z2I3"/>
<proteinExistence type="predicted"/>
<dbReference type="EMBL" id="BART01005263">
    <property type="protein sequence ID" value="GAG63430.1"/>
    <property type="molecule type" value="Genomic_DNA"/>
</dbReference>
<accession>X0Z2I3</accession>
<evidence type="ECO:0000313" key="1">
    <source>
        <dbReference type="EMBL" id="GAG63430.1"/>
    </source>
</evidence>